<dbReference type="PIRSF" id="PIRSF039033">
    <property type="entry name" value="START_dom"/>
    <property type="match status" value="1"/>
</dbReference>
<sequence length="220" mass="25211">MLKHLNAILMLLFISSMLLSTATHAKSKERLGINKQGIKVWTYQTKDNPMLEYRAETVLDTTLENATGLILDVERGKKWVPYMSDIQVIERDDKAGEFIIYCRMDFPFPLNDRDLVIQGNYRKDSNGRIIIKNKAINDPRVPIKNNVIRITHYEGDWIMTKLGAKQVKVTTSGFADPAGSIPTSFVNTFVEQQPYQMLQKMKQQIKTVNYTAKDLPSILK</sequence>
<dbReference type="PROSITE" id="PS50848">
    <property type="entry name" value="START"/>
    <property type="match status" value="1"/>
</dbReference>
<dbReference type="GO" id="GO:0005737">
    <property type="term" value="C:cytoplasm"/>
    <property type="evidence" value="ECO:0007669"/>
    <property type="project" value="UniProtKB-ARBA"/>
</dbReference>
<evidence type="ECO:0000259" key="2">
    <source>
        <dbReference type="PROSITE" id="PS50848"/>
    </source>
</evidence>
<evidence type="ECO:0000313" key="4">
    <source>
        <dbReference type="Proteomes" id="UP001139701"/>
    </source>
</evidence>
<dbReference type="PANTHER" id="PTHR19308">
    <property type="entry name" value="PHOSPHATIDYLCHOLINE TRANSFER PROTEIN"/>
    <property type="match status" value="1"/>
</dbReference>
<dbReference type="InterPro" id="IPR051213">
    <property type="entry name" value="START_lipid_transfer"/>
</dbReference>
<feature type="domain" description="START" evidence="2">
    <location>
        <begin position="41"/>
        <end position="210"/>
    </location>
</feature>
<name>A0A9X1WY87_9GAMM</name>
<dbReference type="AlphaFoldDB" id="A0A9X1WY87"/>
<keyword evidence="4" id="KW-1185">Reference proteome</keyword>
<feature type="chain" id="PRO_5040960751" evidence="1">
    <location>
        <begin position="26"/>
        <end position="220"/>
    </location>
</feature>
<dbReference type="Proteomes" id="UP001139701">
    <property type="component" value="Unassembled WGS sequence"/>
</dbReference>
<keyword evidence="1" id="KW-0732">Signal</keyword>
<dbReference type="EMBL" id="JAKUML010000002">
    <property type="protein sequence ID" value="MCJ8145685.1"/>
    <property type="molecule type" value="Genomic_DNA"/>
</dbReference>
<organism evidence="3 4">
    <name type="scientific">Acinetobacter sedimenti</name>
    <dbReference type="NCBI Taxonomy" id="2919922"/>
    <lineage>
        <taxon>Bacteria</taxon>
        <taxon>Pseudomonadati</taxon>
        <taxon>Pseudomonadota</taxon>
        <taxon>Gammaproteobacteria</taxon>
        <taxon>Moraxellales</taxon>
        <taxon>Moraxellaceae</taxon>
        <taxon>Acinetobacter</taxon>
    </lineage>
</organism>
<dbReference type="RefSeq" id="WP_241570382.1">
    <property type="nucleotide sequence ID" value="NZ_JAKUML010000002.1"/>
</dbReference>
<dbReference type="PANTHER" id="PTHR19308:SF14">
    <property type="entry name" value="START DOMAIN-CONTAINING PROTEIN"/>
    <property type="match status" value="1"/>
</dbReference>
<comment type="caution">
    <text evidence="3">The sequence shown here is derived from an EMBL/GenBank/DDBJ whole genome shotgun (WGS) entry which is preliminary data.</text>
</comment>
<dbReference type="SUPFAM" id="SSF55961">
    <property type="entry name" value="Bet v1-like"/>
    <property type="match status" value="1"/>
</dbReference>
<reference evidence="3" key="1">
    <citation type="submission" date="2022-02" db="EMBL/GenBank/DDBJ databases">
        <title>Acinetobacter A3.8 sp. nov., isolated from Sediment (Zhairuo Island).</title>
        <authorList>
            <person name="Zheng K."/>
        </authorList>
    </citation>
    <scope>NUCLEOTIDE SEQUENCE</scope>
    <source>
        <strain evidence="3">A3.8</strain>
    </source>
</reference>
<evidence type="ECO:0000256" key="1">
    <source>
        <dbReference type="SAM" id="SignalP"/>
    </source>
</evidence>
<dbReference type="InterPro" id="IPR002913">
    <property type="entry name" value="START_lipid-bd_dom"/>
</dbReference>
<evidence type="ECO:0000313" key="3">
    <source>
        <dbReference type="EMBL" id="MCJ8145685.1"/>
    </source>
</evidence>
<accession>A0A9X1WY87</accession>
<dbReference type="Gene3D" id="3.30.530.20">
    <property type="match status" value="1"/>
</dbReference>
<gene>
    <name evidence="3" type="ORF">MKI79_01950</name>
</gene>
<dbReference type="Pfam" id="PF01852">
    <property type="entry name" value="START"/>
    <property type="match status" value="1"/>
</dbReference>
<dbReference type="InterPro" id="IPR028347">
    <property type="entry name" value="START_dom_prot"/>
</dbReference>
<feature type="signal peptide" evidence="1">
    <location>
        <begin position="1"/>
        <end position="25"/>
    </location>
</feature>
<protein>
    <submittedName>
        <fullName evidence="3">START domain-containing protein</fullName>
    </submittedName>
</protein>
<dbReference type="InterPro" id="IPR023393">
    <property type="entry name" value="START-like_dom_sf"/>
</dbReference>
<dbReference type="GO" id="GO:0008289">
    <property type="term" value="F:lipid binding"/>
    <property type="evidence" value="ECO:0007669"/>
    <property type="project" value="InterPro"/>
</dbReference>
<proteinExistence type="predicted"/>